<feature type="transmembrane region" description="Helical" evidence="7">
    <location>
        <begin position="21"/>
        <end position="43"/>
    </location>
</feature>
<organism evidence="9 10">
    <name type="scientific">Mycobacterium simulans</name>
    <dbReference type="NCBI Taxonomy" id="627089"/>
    <lineage>
        <taxon>Bacteria</taxon>
        <taxon>Bacillati</taxon>
        <taxon>Actinomycetota</taxon>
        <taxon>Actinomycetes</taxon>
        <taxon>Mycobacteriales</taxon>
        <taxon>Mycobacteriaceae</taxon>
        <taxon>Mycobacterium</taxon>
    </lineage>
</organism>
<feature type="transmembrane region" description="Helical" evidence="7">
    <location>
        <begin position="432"/>
        <end position="452"/>
    </location>
</feature>
<evidence type="ECO:0000313" key="10">
    <source>
        <dbReference type="Proteomes" id="UP000554965"/>
    </source>
</evidence>
<evidence type="ECO:0000259" key="8">
    <source>
        <dbReference type="Pfam" id="PF02687"/>
    </source>
</evidence>
<sequence length="781" mass="82823">MVTRHMSTALHKKALRDLRRRLPQVAAIGATVMLGVLLFVASYDSFRNVQASYDRTYARTHFADLTVTGGDVDTIAAAVRNASGVDRIEIRTQADRPLTIGATKLVGRVVGIPAANGINEIDLIAGRLPDPDQVVVERHTADTFGLTAGKNVRVFDDRGWRDVLVSGVVQSPEYLWPARSRQDLLGDPHAFAVIFAPEPLTRTLSARTAPNQLLVEMTGGATQSDRDRVTRLMRSAGATDIEDRSDQPSNAALRQNFNGFRVMAIGFPALFLSAAAIAEYLLITRLVYTERPVIGTLLALGARRRAVVRHYVGYGGVVATVAALAGVLIGGVATSAYTRAYASLLRLPDIVIEHRIPTAVIGFALGLITGVLAGLIPAIGAARTAPAEAMRGDGVRPIRIGRLTRVSARWTRIPVVFRMALRSLTRSRRRTAATMVGGVLALVLILASATMLTSVRAMVDVEFGQVQRQDATVLTAPAAKDVGGQLHSLPGVAVVEPATIARVTVVVNGRTYPTSLTGLEPATVMHGFRSPDGTFRSLPADGVLTGEALADKLGVRVGDRLGVVDPAGPTRAVRLAGLVDEPLGTALYATNGTARSLTSAEPSGYLLRFDNGVDRDRIRAGATGLPGVVAYADNHAVESQLRSYLVIFWVFAGATLILGALLAFTVIYVTMTINLAERTGELATLRAAGAPIRRLTATVAVENLAVTLLAVPIGLAAGVGAGWLFLRSFNNDLFSLHLSVGATVLVLAAVAVTVAAAVSQLPAARLIKRIDVARVVRERSQ</sequence>
<accession>A0A7Z7NA88</accession>
<dbReference type="InterPro" id="IPR050250">
    <property type="entry name" value="Macrolide_Exporter_MacB"/>
</dbReference>
<dbReference type="GO" id="GO:0022857">
    <property type="term" value="F:transmembrane transporter activity"/>
    <property type="evidence" value="ECO:0007669"/>
    <property type="project" value="TreeGrafter"/>
</dbReference>
<feature type="transmembrane region" description="Helical" evidence="7">
    <location>
        <begin position="738"/>
        <end position="759"/>
    </location>
</feature>
<feature type="transmembrane region" description="Helical" evidence="7">
    <location>
        <begin position="644"/>
        <end position="669"/>
    </location>
</feature>
<evidence type="ECO:0000256" key="3">
    <source>
        <dbReference type="ARBA" id="ARBA00022692"/>
    </source>
</evidence>
<reference evidence="9 10" key="1">
    <citation type="submission" date="2017-10" db="EMBL/GenBank/DDBJ databases">
        <authorList>
            <consortium name="Urmite Genomes"/>
        </authorList>
    </citation>
    <scope>NUCLEOTIDE SEQUENCE [LARGE SCALE GENOMIC DNA]</scope>
    <source>
        <strain evidence="9 10">FB-527</strain>
    </source>
</reference>
<feature type="transmembrane region" description="Helical" evidence="7">
    <location>
        <begin position="703"/>
        <end position="726"/>
    </location>
</feature>
<name>A0A7Z7NA88_9MYCO</name>
<keyword evidence="2" id="KW-1003">Cell membrane</keyword>
<evidence type="ECO:0000256" key="7">
    <source>
        <dbReference type="SAM" id="Phobius"/>
    </source>
</evidence>
<comment type="similarity">
    <text evidence="6">Belongs to the ABC-4 integral membrane protein family.</text>
</comment>
<evidence type="ECO:0000256" key="4">
    <source>
        <dbReference type="ARBA" id="ARBA00022989"/>
    </source>
</evidence>
<feature type="domain" description="ABC3 transporter permease C-terminal" evidence="8">
    <location>
        <begin position="266"/>
        <end position="385"/>
    </location>
</feature>
<feature type="domain" description="ABC3 transporter permease C-terminal" evidence="8">
    <location>
        <begin position="656"/>
        <end position="768"/>
    </location>
</feature>
<proteinExistence type="inferred from homology"/>
<keyword evidence="4 7" id="KW-1133">Transmembrane helix</keyword>
<dbReference type="Proteomes" id="UP000554965">
    <property type="component" value="Unassembled WGS sequence"/>
</dbReference>
<evidence type="ECO:0000313" key="9">
    <source>
        <dbReference type="EMBL" id="SOJ54616.1"/>
    </source>
</evidence>
<feature type="transmembrane region" description="Helical" evidence="7">
    <location>
        <begin position="311"/>
        <end position="336"/>
    </location>
</feature>
<dbReference type="PANTHER" id="PTHR30572:SF4">
    <property type="entry name" value="ABC TRANSPORTER PERMEASE YTRF"/>
    <property type="match status" value="1"/>
</dbReference>
<dbReference type="InterPro" id="IPR003838">
    <property type="entry name" value="ABC3_permease_C"/>
</dbReference>
<keyword evidence="3 7" id="KW-0812">Transmembrane</keyword>
<dbReference type="AlphaFoldDB" id="A0A7Z7NA88"/>
<keyword evidence="10" id="KW-1185">Reference proteome</keyword>
<dbReference type="Pfam" id="PF02687">
    <property type="entry name" value="FtsX"/>
    <property type="match status" value="2"/>
</dbReference>
<evidence type="ECO:0000256" key="2">
    <source>
        <dbReference type="ARBA" id="ARBA00022475"/>
    </source>
</evidence>
<feature type="transmembrane region" description="Helical" evidence="7">
    <location>
        <begin position="262"/>
        <end position="283"/>
    </location>
</feature>
<evidence type="ECO:0000256" key="6">
    <source>
        <dbReference type="ARBA" id="ARBA00038076"/>
    </source>
</evidence>
<evidence type="ECO:0000256" key="5">
    <source>
        <dbReference type="ARBA" id="ARBA00023136"/>
    </source>
</evidence>
<evidence type="ECO:0000256" key="1">
    <source>
        <dbReference type="ARBA" id="ARBA00004651"/>
    </source>
</evidence>
<gene>
    <name evidence="9" type="ORF">MSIMFB_02109</name>
</gene>
<dbReference type="GO" id="GO:0005886">
    <property type="term" value="C:plasma membrane"/>
    <property type="evidence" value="ECO:0007669"/>
    <property type="project" value="UniProtKB-SubCell"/>
</dbReference>
<keyword evidence="5 7" id="KW-0472">Membrane</keyword>
<feature type="transmembrane region" description="Helical" evidence="7">
    <location>
        <begin position="356"/>
        <end position="381"/>
    </location>
</feature>
<protein>
    <recommendedName>
        <fullName evidence="8">ABC3 transporter permease C-terminal domain-containing protein</fullName>
    </recommendedName>
</protein>
<comment type="subcellular location">
    <subcellularLocation>
        <location evidence="1">Cell membrane</location>
        <topology evidence="1">Multi-pass membrane protein</topology>
    </subcellularLocation>
</comment>
<dbReference type="PANTHER" id="PTHR30572">
    <property type="entry name" value="MEMBRANE COMPONENT OF TRANSPORTER-RELATED"/>
    <property type="match status" value="1"/>
</dbReference>
<dbReference type="EMBL" id="OCTY01000002">
    <property type="protein sequence ID" value="SOJ54616.1"/>
    <property type="molecule type" value="Genomic_DNA"/>
</dbReference>
<comment type="caution">
    <text evidence="9">The sequence shown here is derived from an EMBL/GenBank/DDBJ whole genome shotgun (WGS) entry which is preliminary data.</text>
</comment>